<dbReference type="SUPFAM" id="SSF48726">
    <property type="entry name" value="Immunoglobulin"/>
    <property type="match status" value="26"/>
</dbReference>
<dbReference type="FunFam" id="2.60.40.10:FF:000032">
    <property type="entry name" value="palladin isoform X1"/>
    <property type="match status" value="1"/>
</dbReference>
<accession>A0AAE1ZKF5</accession>
<dbReference type="Pfam" id="PF00435">
    <property type="entry name" value="Spectrin"/>
    <property type="match status" value="1"/>
</dbReference>
<dbReference type="Pfam" id="PF07679">
    <property type="entry name" value="I-set"/>
    <property type="match status" value="21"/>
</dbReference>
<dbReference type="InterPro" id="IPR013783">
    <property type="entry name" value="Ig-like_fold"/>
</dbReference>
<dbReference type="Gene3D" id="2.60.40.10">
    <property type="entry name" value="Immunoglobulins"/>
    <property type="match status" value="25"/>
</dbReference>
<dbReference type="InterPro" id="IPR003599">
    <property type="entry name" value="Ig_sub"/>
</dbReference>
<feature type="domain" description="Ig-like" evidence="6">
    <location>
        <begin position="1397"/>
        <end position="1488"/>
    </location>
</feature>
<feature type="domain" description="Ig-like" evidence="6">
    <location>
        <begin position="2641"/>
        <end position="2745"/>
    </location>
</feature>
<feature type="domain" description="Ig-like" evidence="6">
    <location>
        <begin position="3246"/>
        <end position="3346"/>
    </location>
</feature>
<comment type="subcellular location">
    <subcellularLocation>
        <location evidence="1">Cytoplasm</location>
    </subcellularLocation>
</comment>
<dbReference type="GO" id="GO:0005737">
    <property type="term" value="C:cytoplasm"/>
    <property type="evidence" value="ECO:0007669"/>
    <property type="project" value="UniProtKB-SubCell"/>
</dbReference>
<keyword evidence="8" id="KW-1185">Reference proteome</keyword>
<feature type="domain" description="Ig-like" evidence="6">
    <location>
        <begin position="1699"/>
        <end position="1791"/>
    </location>
</feature>
<keyword evidence="2" id="KW-0963">Cytoplasm</keyword>
<feature type="domain" description="Ig-like" evidence="6">
    <location>
        <begin position="3123"/>
        <end position="3214"/>
    </location>
</feature>
<feature type="domain" description="Ig-like" evidence="6">
    <location>
        <begin position="3597"/>
        <end position="3688"/>
    </location>
</feature>
<evidence type="ECO:0000256" key="2">
    <source>
        <dbReference type="ARBA" id="ARBA00022490"/>
    </source>
</evidence>
<dbReference type="Pfam" id="PF13927">
    <property type="entry name" value="Ig_3"/>
    <property type="match status" value="2"/>
</dbReference>
<feature type="domain" description="Ig-like" evidence="6">
    <location>
        <begin position="3695"/>
        <end position="3780"/>
    </location>
</feature>
<feature type="domain" description="Ig-like" evidence="6">
    <location>
        <begin position="3908"/>
        <end position="3975"/>
    </location>
</feature>
<reference evidence="7" key="1">
    <citation type="submission" date="2022-04" db="EMBL/GenBank/DDBJ databases">
        <authorList>
            <person name="Xu L."/>
            <person name="Lv Z."/>
        </authorList>
    </citation>
    <scope>NUCLEOTIDE SEQUENCE</scope>
    <source>
        <strain evidence="7">LV_2022a</strain>
    </source>
</reference>
<feature type="domain" description="Ig-like" evidence="6">
    <location>
        <begin position="2762"/>
        <end position="2851"/>
    </location>
</feature>
<dbReference type="Proteomes" id="UP001292079">
    <property type="component" value="Unassembled WGS sequence"/>
</dbReference>
<dbReference type="GO" id="GO:0060298">
    <property type="term" value="P:positive regulation of sarcomere organization"/>
    <property type="evidence" value="ECO:0007669"/>
    <property type="project" value="UniProtKB-ARBA"/>
</dbReference>
<evidence type="ECO:0000313" key="7">
    <source>
        <dbReference type="EMBL" id="KAK4474862.1"/>
    </source>
</evidence>
<gene>
    <name evidence="7" type="ORF">MN116_000744</name>
</gene>
<dbReference type="InterPro" id="IPR007110">
    <property type="entry name" value="Ig-like_dom"/>
</dbReference>
<feature type="domain" description="Ig-like" evidence="6">
    <location>
        <begin position="3495"/>
        <end position="3586"/>
    </location>
</feature>
<evidence type="ECO:0000259" key="6">
    <source>
        <dbReference type="PROSITE" id="PS50835"/>
    </source>
</evidence>
<feature type="domain" description="Ig-like" evidence="6">
    <location>
        <begin position="1813"/>
        <end position="1906"/>
    </location>
</feature>
<keyword evidence="4" id="KW-0393">Immunoglobulin domain</keyword>
<feature type="domain" description="Ig-like" evidence="6">
    <location>
        <begin position="3016"/>
        <end position="3111"/>
    </location>
</feature>
<feature type="domain" description="Ig-like" evidence="6">
    <location>
        <begin position="4497"/>
        <end position="4601"/>
    </location>
</feature>
<feature type="domain" description="Ig-like" evidence="6">
    <location>
        <begin position="4618"/>
        <end position="4722"/>
    </location>
</feature>
<dbReference type="SMART" id="SM00409">
    <property type="entry name" value="IG"/>
    <property type="match status" value="24"/>
</dbReference>
<evidence type="ECO:0000256" key="5">
    <source>
        <dbReference type="SAM" id="Coils"/>
    </source>
</evidence>
<dbReference type="InterPro" id="IPR002017">
    <property type="entry name" value="Spectrin_repeat"/>
</dbReference>
<dbReference type="CDD" id="cd00176">
    <property type="entry name" value="SPEC"/>
    <property type="match status" value="1"/>
</dbReference>
<keyword evidence="5" id="KW-0175">Coiled coil</keyword>
<evidence type="ECO:0000256" key="4">
    <source>
        <dbReference type="ARBA" id="ARBA00023319"/>
    </source>
</evidence>
<dbReference type="FunFam" id="2.60.40.10:FF:000425">
    <property type="entry name" value="Myosin light chain kinase"/>
    <property type="match status" value="4"/>
</dbReference>
<dbReference type="Gene3D" id="1.20.58.60">
    <property type="match status" value="1"/>
</dbReference>
<dbReference type="CDD" id="cd00096">
    <property type="entry name" value="Ig"/>
    <property type="match status" value="4"/>
</dbReference>
<evidence type="ECO:0000256" key="3">
    <source>
        <dbReference type="ARBA" id="ARBA00023157"/>
    </source>
</evidence>
<dbReference type="SUPFAM" id="SSF46966">
    <property type="entry name" value="Spectrin repeat"/>
    <property type="match status" value="1"/>
</dbReference>
<reference evidence="7" key="2">
    <citation type="journal article" date="2023" name="Infect Dis Poverty">
        <title>Chromosome-scale genome of the human blood fluke Schistosoma mekongi and its implications for public health.</title>
        <authorList>
            <person name="Zhou M."/>
            <person name="Xu L."/>
            <person name="Xu D."/>
            <person name="Chen W."/>
            <person name="Khan J."/>
            <person name="Hu Y."/>
            <person name="Huang H."/>
            <person name="Wei H."/>
            <person name="Zhang Y."/>
            <person name="Chusongsang P."/>
            <person name="Tanasarnprasert K."/>
            <person name="Hu X."/>
            <person name="Limpanont Y."/>
            <person name="Lv Z."/>
        </authorList>
    </citation>
    <scope>NUCLEOTIDE SEQUENCE</scope>
    <source>
        <strain evidence="7">LV_2022a</strain>
    </source>
</reference>
<comment type="caution">
    <text evidence="7">The sequence shown here is derived from an EMBL/GenBank/DDBJ whole genome shotgun (WGS) entry which is preliminary data.</text>
</comment>
<dbReference type="InterPro" id="IPR003598">
    <property type="entry name" value="Ig_sub2"/>
</dbReference>
<feature type="domain" description="Ig-like" evidence="6">
    <location>
        <begin position="4017"/>
        <end position="4122"/>
    </location>
</feature>
<feature type="domain" description="Ig-like" evidence="6">
    <location>
        <begin position="2902"/>
        <end position="2992"/>
    </location>
</feature>
<evidence type="ECO:0000313" key="8">
    <source>
        <dbReference type="Proteomes" id="UP001292079"/>
    </source>
</evidence>
<proteinExistence type="predicted"/>
<feature type="domain" description="Ig-like" evidence="6">
    <location>
        <begin position="3396"/>
        <end position="3486"/>
    </location>
</feature>
<dbReference type="SMART" id="SM00150">
    <property type="entry name" value="SPEC"/>
    <property type="match status" value="2"/>
</dbReference>
<dbReference type="InterPro" id="IPR018159">
    <property type="entry name" value="Spectrin/alpha-actinin"/>
</dbReference>
<dbReference type="InterPro" id="IPR013098">
    <property type="entry name" value="Ig_I-set"/>
</dbReference>
<dbReference type="PANTHER" id="PTHR47633">
    <property type="entry name" value="IMMUNOGLOBULIN"/>
    <property type="match status" value="1"/>
</dbReference>
<dbReference type="PANTHER" id="PTHR47633:SF15">
    <property type="entry name" value="IG-LIKE DOMAIN-CONTAINING PROTEIN"/>
    <property type="match status" value="1"/>
</dbReference>
<dbReference type="PROSITE" id="PS50835">
    <property type="entry name" value="IG_LIKE"/>
    <property type="match status" value="24"/>
</dbReference>
<feature type="coiled-coil region" evidence="5">
    <location>
        <begin position="580"/>
        <end position="607"/>
    </location>
</feature>
<sequence length="4729" mass="533994">MSDKASSCDSSDFSDGYPTTTTISTVAVQAGNARIVLAVLRCGNWIRVRIQRMEPDLYDIGRNVDEARSLLEVHEHLCAKLASKQEQISELLSRADDLVTQQTSDNQSQVYAAMAESLNRAWRDLLAILTQRGKLLNLAVECFQSAENVINEAERVEHLCITGSWGHDVNSVRHLIEEHEKLKRTSLLEPSHNLLNSANSLLELLGRMSSQSGNSTTSSNTGPGHANIEAREQVATITSKAGTTRKHAEDVWNRRDHLLHLRLGVVSMEAELERIVDWFVKVGEPRFSDMQVGKSLSECQSNLDRLMTLTDEVRDLQSAHSHLLQNLHHATTTDSWRRKREKSVSEILREQEHELGFHSVPLSMDIDNENVRRSIHDSDTWRVTHGAYSELITRLRTTESYIWEFLERIENRRRQLHTSVIYYSEINVLLSQIYQLESDMKKACDLQQTGLEEVYYNKLTDLEVRIPGLRQTMNELKTSYHEQIRTSNLRAQIGIPLQSSMHESELTSMASASVTGKMREVDEGIARCRDLLNMHKELNLKVQKREETEFRLNELSMWLSQRIYHSLVKYGKFGTTLEQVADFEDVHHRLQRELQSRESELEELRTAISRLSPTAGRSSSQDRLNELSSCWIRYRQIIQLRLELANQFTSLLKRIRDNDMQYHSIVQKMNEADKMKLTTTGLDFYPSWIIGDTNTQQTVEHIRTELNLTTSSLDEEQMLIRQFIDHIAQRADQDLQIPETIHFCQVHLELNNKRLNQLHDSWNNCQQLWDQYKLAQEQWNIFTETAHRVDESLTSSLSRMSRTTLPNQPHELSEALREHHNERNEIDHLTLNLKTKAQQLGTMIGVQPDDQDYSGQGWKFIEVANRLNSPLASSTMGKRLRTEMCLQLAGLETRWKAWDKAWTSRSIQLERRGTHFGQLTTIERIEEEIILAERKLQQIMGMVSLTAPLSQVQMADRDLSQIEAKIPVLHSRIHSSTPDMKLQLIQGEPSPTEYTGANIDLLNVTKRHEQLETRLTTFTQETGRCRTEISLTLRLLNAVDMAQKALSQITINLNRVKHQLLDISSQNRDQIEEIRFDISEQTNRGRILADTHIPILEQLAIQYPRPNEAKQFIQPIVNEFQASINNLNQISNEIRIRTEQFINLQRLSSMNVVDDQLKATTITMPVKAKSPMIIKPLEDITIEEGKKIIMETVFDSGLPPDANPYDANNLQITWYKDGLPVVTPDYEIHSTPDTANLKISETLTEDNAIFTCHISTPYGKAETKCTLTITEALDSVPINENLIQPTKSLRGQKPIHEHGEPPEFTKHLKSTCINETNELVLDCQAIGLPVPFLSWYRNGQLIDHNPDFKITQLAGSGILRIPQCRVLNHSGVYLCRATNPHGECSTTCQVDINPAQPPVIIQPLQNANLKVGDKCKLTVQYASELPAEVEWYHNDVPIQGEVGRRRITMELNNMVSLHLLMVSDLESGRYTCTVRNAAGFATTNCNVYVQPTDDRESVLTSQMTLRQTAVRRRRDIQPDLDELFEPVKMPRIVQSPSGIKEEQVVPVSSVKGAYPYTSPKYNQRAVSVPPTTTAAVQLRMHTNVTGSRPVSDFGRPPQFIAPLQNAIVNDVEKIKLECQISALPAPQVTWLKNGIPLTKSNSYTTKEIGQNYSLIFYDVFLEDQGEYTCVAENPYGRAFSSCRMDVEPIQTNEQLNDHPPTLIKPLPSNIYAVEGGSVELTCQFTGRPLPSIVWLKDDKQPQSSPNFQTFQDSGFARLYIPKIEKDNAGVYKAVATNPLGSCSTTLYMEILPSLRTSFDLPPQISPAISGSSPEFTRIFKDVYIESERLEEVVLECSVIGVPTPIVYWTHNGVIITPDDHCYTIGQGPGPYDHCLIVRRPGPESAGRYQAVAENFHGRVTCSAFISPVGYNQLIKRPPSTMSLTRHTVIRQTYSRETSMPPSPASTAPIISPQSFATVQLPISPVRFQRETSAPPSQYYLTSHHLQIRPRQPTPPIQLTFPLPRKERSLGRTEIIRPIESHIKLQGQVKHYSSTQHLSKKQITPIVTNFETRYSRRVASQPRLSPGYSSEEEHEHSMSIVPMVRHYKTRVERNMVVRPYMISGHSSVKEHKRTLHITPMRRDYQTSLEHNLPARPTLEKGYATEEEREYEMNVVPIVPYTDYKTELTTDIYSKPELIPGYTAETEHIRSFEVTPMVKEYHTKMERQITSHPILEAGYSSEEEHEHKLSVVPIVSSYKTELSTDVSSKLDLMPGYAVEAKHPITLEVTPIVPEYRTELDTKVASHPHLEEGYTSEGEHEHQMELVPLVPEYKTELSTDLSTKPEVISGYESRLHYEKAYFMETQLKQYESAISTHLPSRPSLTSIYESTIEHETNMNVVPVVPQIEHHKSQIITDFYAKFRPVDVIVEVPIPPEFVQPLANVVADEGARVIIEGLVDGKPQPKISWYRSGRQLSDGPDFRLDYTNNRVRLTLSEAFPDDTGEYTCKAENIGGYAQSTANLIVRGRLITPKFIKGLENQVIYERESIRLVVKVDGHPPPTVTWTRNGHEITSSANYILECEGNGVYALNIPEAFFGNAGRYAVIAENPAGKCISSGLVTILEPERPCPRESDKLCLSQLTVQVEGLRQVQLPSPVVRPHPEKPYFTKTFSPEIEMYEGEKLVLTAEACGNPIPFIKWYFNGQPLVDSPDHQQTQVGPPVSDVNELQPYSVIMTGHLVMNELFPSDSGLYTCIAENIAGQTEVMANISVIPKPISDVIKPTIQPPEFLKFPESPIKVQLDQELILEAEVKGLPLNSLNWYHNGMIVYNNPNQFIQNIPNTGITRLIIRQIQPNDQGEWLVTATNPAGSCSKCLQIIYEEPMFILPEPIVHTEYEMKLSHPPMDVTDLTYTHQQQTLFIQPEMIPPNFIERFPSELKINEKVPLHMIGRVNGHPKPSVQWLKNGKPLYPDERIHYYVYDNGEVVLEITEPTKSDSGIYVASAENPAGEDHCIVNLSVESLPSIAPTGQPPVFCRGPLPWPPMETGPLIVCQGALNLKEGQPIRLEVEVIGMPTPTVSWFINGRPISMDKNHKVVPIRANICSLILESPVPNVDSGVCSCIATNEFGRAELQFNIHVEVKRETILQAPRFTQKPPTQMTVPLNEEITLYAVAEGVPQPILSWHKDGKLFTGTPDGRIQISTNGLETTLYISSLQLEDLNTWQCLAANTAGTASTRTKISAPAEEKPKDVVRKYSIPKKQPEGLQEEASPNPVIMTPPQSVCLNEGENARFTAHIVANPPPIVTWYINGQAVPSYGVKQAQQQPESEEIRYFSRFDGLIYYLDIQKCQPEDEGEIYVVAQRSDISSESANIEPNSVVNASAKLEVIPAVNLRAQLKPIPRPSAEVIPQEVILTQEGPVMRSPRFLKFLQPITVPESSEITFSVEFDGEPIPEVIWTREQIDISNKENYKITTTSTTSQLVISKVLLEDAGNFSVILRNPAGQACSKSRLTVTQIKVFGKSPEFVPPLIESHIVEAGEPITFECKVVGEPTPQVHWERNGQRLPLKDHEHIRIFDAPPFHTLVLCETVPEDSAEYRCVAINAHGQAICKANISVQAKPAAIVPPRIVEEPKSVTVMESQPVQLTALIEGTPMPEITWLLHNEVIKPSRYFLPEVRSDGYTTLTISNVYPEDTGVYTVRAINPGGEVQASVEVSVSAPLQIAPQFVKPLPTGQMEVKEGEHVCLEVQVSGEPLPKIDWYHNGQLLQSGSVWKITTDRYISQLECYMVSLSNSGEILVTASNPVGQTISQTKMIIIRSGPKPTPPVFEKRLEPRIKIPEHHTVTLKCSVNGYPEPTLRWFHNGVEFEPVLITSLSEQKISKRELYIDEATHTYTLNIHDLNAFDVGEIMVRAENELGITMCSSVLELEIIDGKVVEPRFIRQPPERIELHPGDSARLECEVEAEPPATFRWYLNGLQLDQSTKQFKLLEDVNRTTLIIPSVQPDILPSEVTIEAAGQTGTKVVTSSVLAMTAKTDNVSAPEHVEPPELRFSQQLPPTLAYSEMDEAIVLDVEVDTLDTPFTELPTPTFSWYMNGIDIFLLPPEKKPERYNVAQNNPWHSRLTINKPSTWDLGEITCMVTRLVGTKEEKIYTSCNLELTYQPVKEDEQPKPTISKLEFAPQFTQGLPEKLTPEVGSTVVMDIIIKANPLPDIQWAISSPSTAERFEFFGPEQADNETLHYRAVLHEYQPEKDDNTMIQVIATSPLGQSTSICHIHPTEQQTVNVQFAKTLSSQLEVALDQSLQLECSIVPTTIPVEFRWYVKGIEISPELIPCDIKTTDFTSILEIPKINSEIIGTISVSVLYPHGELKCSCELHTVSEVNIPIVEDLLTNLSSLPDMITIESNTIKDENEFTFIKPVHYELHQNTNEECILELECQLLADQQPVSVKWSHEGSELSISDRVEQVFEYESGLAKLIIHNVTPQDSGEYTCIATQSHLEPAQVEPIQKMITTSTLVEIEVPETSEVVPTVTEKILTFLKPVTSNIHTVEEQRDLELECQIQSDMKPIEVVWEFDGKELTQSDRNEMIYFEDSGIARLIVHQVIASDSGEYTCRVQGEVIEAETRQQMTKTISSGSIVTIDVPETSEVVPTVTEKILTFLKPVTSNIHTVEEQRDLELECQIQSDMKPIEVVWEFDGKELTQSDRNEMIYFEDSGIARLIVHQVIASDSGEYTCRVQGEVIEAETRQQMTKTISSWFNCYN</sequence>
<protein>
    <recommendedName>
        <fullName evidence="6">Ig-like domain-containing protein</fullName>
    </recommendedName>
</protein>
<dbReference type="SMART" id="SM00408">
    <property type="entry name" value="IGc2"/>
    <property type="match status" value="22"/>
</dbReference>
<feature type="domain" description="Ig-like" evidence="6">
    <location>
        <begin position="1171"/>
        <end position="1270"/>
    </location>
</feature>
<organism evidence="7 8">
    <name type="scientific">Schistosoma mekongi</name>
    <name type="common">Parasitic worm</name>
    <dbReference type="NCBI Taxonomy" id="38744"/>
    <lineage>
        <taxon>Eukaryota</taxon>
        <taxon>Metazoa</taxon>
        <taxon>Spiralia</taxon>
        <taxon>Lophotrochozoa</taxon>
        <taxon>Platyhelminthes</taxon>
        <taxon>Trematoda</taxon>
        <taxon>Digenea</taxon>
        <taxon>Strigeidida</taxon>
        <taxon>Schistosomatoidea</taxon>
        <taxon>Schistosomatidae</taxon>
        <taxon>Schistosoma</taxon>
    </lineage>
</organism>
<name>A0AAE1ZKF5_SCHME</name>
<feature type="domain" description="Ig-like" evidence="6">
    <location>
        <begin position="2508"/>
        <end position="2592"/>
    </location>
</feature>
<dbReference type="InterPro" id="IPR036179">
    <property type="entry name" value="Ig-like_dom_sf"/>
</dbReference>
<feature type="domain" description="Ig-like" evidence="6">
    <location>
        <begin position="1302"/>
        <end position="1393"/>
    </location>
</feature>
<feature type="domain" description="Ig-like" evidence="6">
    <location>
        <begin position="4366"/>
        <end position="4480"/>
    </location>
</feature>
<feature type="domain" description="Ig-like" evidence="6">
    <location>
        <begin position="3795"/>
        <end position="3897"/>
    </location>
</feature>
<feature type="domain" description="Ig-like" evidence="6">
    <location>
        <begin position="1597"/>
        <end position="1687"/>
    </location>
</feature>
<feature type="domain" description="Ig-like" evidence="6">
    <location>
        <begin position="2412"/>
        <end position="2500"/>
    </location>
</feature>
<keyword evidence="3" id="KW-1015">Disulfide bond</keyword>
<dbReference type="GO" id="GO:0045989">
    <property type="term" value="P:positive regulation of striated muscle contraction"/>
    <property type="evidence" value="ECO:0007669"/>
    <property type="project" value="UniProtKB-ARBA"/>
</dbReference>
<dbReference type="FunFam" id="2.60.40.10:FF:000107">
    <property type="entry name" value="Myosin, light chain kinase a"/>
    <property type="match status" value="4"/>
</dbReference>
<evidence type="ECO:0000256" key="1">
    <source>
        <dbReference type="ARBA" id="ARBA00004496"/>
    </source>
</evidence>
<dbReference type="EMBL" id="JALJAT010000001">
    <property type="protein sequence ID" value="KAK4474862.1"/>
    <property type="molecule type" value="Genomic_DNA"/>
</dbReference>